<comment type="caution">
    <text evidence="1">The sequence shown here is derived from an EMBL/GenBank/DDBJ whole genome shotgun (WGS) entry which is preliminary data.</text>
</comment>
<dbReference type="EMBL" id="CM042049">
    <property type="protein sequence ID" value="KAI3745573.1"/>
    <property type="molecule type" value="Genomic_DNA"/>
</dbReference>
<reference evidence="1 2" key="2">
    <citation type="journal article" date="2022" name="Mol. Ecol. Resour.">
        <title>The genomes of chicory, endive, great burdock and yacon provide insights into Asteraceae paleo-polyploidization history and plant inulin production.</title>
        <authorList>
            <person name="Fan W."/>
            <person name="Wang S."/>
            <person name="Wang H."/>
            <person name="Wang A."/>
            <person name="Jiang F."/>
            <person name="Liu H."/>
            <person name="Zhao H."/>
            <person name="Xu D."/>
            <person name="Zhang Y."/>
        </authorList>
    </citation>
    <scope>NUCLEOTIDE SEQUENCE [LARGE SCALE GENOMIC DNA]</scope>
    <source>
        <strain evidence="2">cv. Niubang</strain>
    </source>
</reference>
<protein>
    <submittedName>
        <fullName evidence="1">Uncharacterized protein</fullName>
    </submittedName>
</protein>
<dbReference type="Proteomes" id="UP001055879">
    <property type="component" value="Linkage Group LG03"/>
</dbReference>
<proteinExistence type="predicted"/>
<organism evidence="1 2">
    <name type="scientific">Arctium lappa</name>
    <name type="common">Greater burdock</name>
    <name type="synonym">Lappa major</name>
    <dbReference type="NCBI Taxonomy" id="4217"/>
    <lineage>
        <taxon>Eukaryota</taxon>
        <taxon>Viridiplantae</taxon>
        <taxon>Streptophyta</taxon>
        <taxon>Embryophyta</taxon>
        <taxon>Tracheophyta</taxon>
        <taxon>Spermatophyta</taxon>
        <taxon>Magnoliopsida</taxon>
        <taxon>eudicotyledons</taxon>
        <taxon>Gunneridae</taxon>
        <taxon>Pentapetalae</taxon>
        <taxon>asterids</taxon>
        <taxon>campanulids</taxon>
        <taxon>Asterales</taxon>
        <taxon>Asteraceae</taxon>
        <taxon>Carduoideae</taxon>
        <taxon>Cardueae</taxon>
        <taxon>Arctiinae</taxon>
        <taxon>Arctium</taxon>
    </lineage>
</organism>
<accession>A0ACB9DGG1</accession>
<reference evidence="2" key="1">
    <citation type="journal article" date="2022" name="Mol. Ecol. Resour.">
        <title>The genomes of chicory, endive, great burdock and yacon provide insights into Asteraceae palaeo-polyploidization history and plant inulin production.</title>
        <authorList>
            <person name="Fan W."/>
            <person name="Wang S."/>
            <person name="Wang H."/>
            <person name="Wang A."/>
            <person name="Jiang F."/>
            <person name="Liu H."/>
            <person name="Zhao H."/>
            <person name="Xu D."/>
            <person name="Zhang Y."/>
        </authorList>
    </citation>
    <scope>NUCLEOTIDE SEQUENCE [LARGE SCALE GENOMIC DNA]</scope>
    <source>
        <strain evidence="2">cv. Niubang</strain>
    </source>
</reference>
<gene>
    <name evidence="1" type="ORF">L6452_07973</name>
</gene>
<evidence type="ECO:0000313" key="2">
    <source>
        <dbReference type="Proteomes" id="UP001055879"/>
    </source>
</evidence>
<sequence>MEEFRPLPRPADVVFIGAEAQGRPLIDIVELSANASHYLIIARVPLAQSLPDGRHHMLCAVTPAGAVFMKGKTPPGSILVNLSMVHKKRRIQLCHDEPWGIAFSLPGSVDAATTQVSYFPGRIELRIQKHQP</sequence>
<evidence type="ECO:0000313" key="1">
    <source>
        <dbReference type="EMBL" id="KAI3745573.1"/>
    </source>
</evidence>
<name>A0ACB9DGG1_ARCLA</name>
<keyword evidence="2" id="KW-1185">Reference proteome</keyword>